<evidence type="ECO:0000256" key="3">
    <source>
        <dbReference type="ARBA" id="ARBA00043879"/>
    </source>
</evidence>
<dbReference type="Gene3D" id="2.30.29.30">
    <property type="entry name" value="Pleckstrin-homology domain (PH domain)/Phosphotyrosine-binding domain (PTB)"/>
    <property type="match status" value="2"/>
</dbReference>
<dbReference type="GO" id="GO:0005096">
    <property type="term" value="F:GTPase activator activity"/>
    <property type="evidence" value="ECO:0007669"/>
    <property type="project" value="UniProtKB-KW"/>
</dbReference>
<keyword evidence="2" id="KW-0677">Repeat</keyword>
<evidence type="ECO:0000259" key="6">
    <source>
        <dbReference type="PROSITE" id="PS50086"/>
    </source>
</evidence>
<feature type="domain" description="EF-hand" evidence="7">
    <location>
        <begin position="864"/>
        <end position="899"/>
    </location>
</feature>
<evidence type="ECO:0000256" key="2">
    <source>
        <dbReference type="ARBA" id="ARBA00022737"/>
    </source>
</evidence>
<dbReference type="FunFam" id="1.10.472.80:FF:000033">
    <property type="entry name" value="TBC1 domain family member 9B isoform X1"/>
    <property type="match status" value="1"/>
</dbReference>
<reference evidence="9" key="1">
    <citation type="submission" date="2018-12" db="EMBL/GenBank/DDBJ databases">
        <authorList>
            <person name="Yazar S."/>
        </authorList>
    </citation>
    <scope>NUCLEOTIDE SEQUENCE [LARGE SCALE GENOMIC DNA]</scope>
</reference>
<dbReference type="Gene3D" id="1.10.8.270">
    <property type="entry name" value="putative rabgap domain of human tbc1 domain family member 14 like domains"/>
    <property type="match status" value="1"/>
</dbReference>
<dbReference type="PANTHER" id="PTHR47666">
    <property type="entry name" value="PROTEIN VASCULAR ASSOCIATED DEATH 1, CHLOROPLASTIC"/>
    <property type="match status" value="1"/>
</dbReference>
<feature type="compositionally biased region" description="Basic and acidic residues" evidence="5">
    <location>
        <begin position="1112"/>
        <end position="1121"/>
    </location>
</feature>
<dbReference type="PROSITE" id="PS50222">
    <property type="entry name" value="EF_HAND_2"/>
    <property type="match status" value="1"/>
</dbReference>
<sequence length="1247" mass="141155">MWLNPEEVLLANALWIAERANPYFILQRRKGHGGDGGGGGGLAGLLVGTLDVVLDSSARVAPYRILYQTPDSLVYWTIACAGSRKEITEHWEWLEQNLLQTLSIFENENDITTFVRGKIQGIIAEYNKIDDIKEDDDTEKFKEAIVKFHRLFGMPEEEKLVNYYSCSYWKGKVPRQGWMYLSINHLCFYSFLMGREAKLVIRWVDITQLEKNATLLLPDVIKVSTRSSEHFFSVFLNINETFKLMEQLANIAMRQLLDNEGFEQDRSLPKLKKKSPKKVSALKRDLDARAKSERYRALFRLPKDEKLDGHTDCTLWTPFNKMHILGQMFVSTNYICFTSKEENLCSLIIPLREVTIVEKADSSSVLPSPLSISTKNRMTFLFANLKDRDFLVQRISDFLQQTTSKIYLDKEISGSCNSSDDEVYSRPSSLVSSSPQPSMSSEADGGERQFNLNGNNVPTATQPLMTMYRRRSPEEFNPKLAKEFLKEQAWKLHFAEYGQGICMYRTEKTRDLVLKGIPEGMRGELWMLLSGAINEMATHPGYYEDLVEKSMGKYNLATEEIERDLHRSLPEHPAFQNEMGIAALRRVLTAYAFRNPNIGYCQAMNIVTSVLLLYAKEEEAFWLLVALCERMLPDYYNTRVVGALVDQGVFEELARDYVPQLYDCMQDLGVISTISLSWFLTLFLSVMPFESAVVVVDCFFYEGIKVIFQLALAVLDANVDKLLSCKDDGEAMTVLGRYLDSVTNKDSTLPPIPHLHSLLSDDVEPYPEVDIFRLIRTSYEKFGTIRADLIEQMRFKQRLKVIQTLEDTTKRNVAEHLTSCYWGGNSNALDRHDPSLPYLEQYRIDFEQFKGMFTLLFPWACGTHSDVLASRLFQLLDENGDSLINFREFVSGLSAACHGDLTEKLKLLYKMHVLPEPSPDQEEPDSAFEATQYFFEDITPECTHVVGLDSRTKPNADDGFVTVSLKSDKGKKVNSQDNRNYLRLWTQENKAKSKNSKDLPKLNQGQFIELCKTMYNMFSEDPNEQELYHATAAVTSLLLEIGEVGKLFVSQPAKENEGGGSGHPCAQGIQSMLFPKKGPSQSYCMEPSELLPTSLVMDSEEPSEGPLGGQMEDIKLEDSSPRDNGAGSSMLISDDDTKDDSSMSSYSVLSAGSHEEDKLHCEDIGDDTVLVRSGRGTAALPRSNSLDRDWAVTFEQFLASLLTEPALVKYFDKPVCMMARITNAKNIRMMGKPITSASDYEISAMSG</sequence>
<proteinExistence type="predicted"/>
<dbReference type="InterPro" id="IPR036017">
    <property type="entry name" value="TCB1D9/TCB1D9B_PH-GRAM2"/>
</dbReference>
<dbReference type="CDD" id="cd13351">
    <property type="entry name" value="PH-GRAM1_TCB1D9_TCB1D9B"/>
    <property type="match status" value="1"/>
</dbReference>
<organism evidence="8 9">
    <name type="scientific">Vombatus ursinus</name>
    <name type="common">Common wombat</name>
    <dbReference type="NCBI Taxonomy" id="29139"/>
    <lineage>
        <taxon>Eukaryota</taxon>
        <taxon>Metazoa</taxon>
        <taxon>Chordata</taxon>
        <taxon>Craniata</taxon>
        <taxon>Vertebrata</taxon>
        <taxon>Euteleostomi</taxon>
        <taxon>Mammalia</taxon>
        <taxon>Metatheria</taxon>
        <taxon>Diprotodontia</taxon>
        <taxon>Vombatidae</taxon>
        <taxon>Vombatus</taxon>
    </lineage>
</organism>
<protein>
    <recommendedName>
        <fullName evidence="4">TBC1 domain family member 9</fullName>
    </recommendedName>
</protein>
<evidence type="ECO:0000259" key="7">
    <source>
        <dbReference type="PROSITE" id="PS50222"/>
    </source>
</evidence>
<dbReference type="InterPro" id="IPR035969">
    <property type="entry name" value="Rab-GAP_TBC_sf"/>
</dbReference>
<keyword evidence="1" id="KW-0343">GTPase activation</keyword>
<reference evidence="8" key="3">
    <citation type="submission" date="2025-09" db="UniProtKB">
        <authorList>
            <consortium name="Ensembl"/>
        </authorList>
    </citation>
    <scope>IDENTIFICATION</scope>
</reference>
<evidence type="ECO:0000313" key="9">
    <source>
        <dbReference type="Proteomes" id="UP000314987"/>
    </source>
</evidence>
<dbReference type="GO" id="GO:0005509">
    <property type="term" value="F:calcium ion binding"/>
    <property type="evidence" value="ECO:0007669"/>
    <property type="project" value="InterPro"/>
</dbReference>
<dbReference type="AlphaFoldDB" id="A0A4X2KM66"/>
<evidence type="ECO:0000313" key="8">
    <source>
        <dbReference type="Ensembl" id="ENSVURP00010012868.1"/>
    </source>
</evidence>
<dbReference type="FunFam" id="2.30.29.30:FF:000013">
    <property type="entry name" value="Putative TBC1 domain family member 8B"/>
    <property type="match status" value="1"/>
</dbReference>
<dbReference type="Proteomes" id="UP000314987">
    <property type="component" value="Unassembled WGS sequence"/>
</dbReference>
<dbReference type="SUPFAM" id="SSF47473">
    <property type="entry name" value="EF-hand"/>
    <property type="match status" value="1"/>
</dbReference>
<dbReference type="GO" id="GO:0003008">
    <property type="term" value="P:system process"/>
    <property type="evidence" value="ECO:0007669"/>
    <property type="project" value="UniProtKB-ARBA"/>
</dbReference>
<dbReference type="FunFam" id="1.10.238.10:FF:000119">
    <property type="entry name" value="TBC1 domain family member 9"/>
    <property type="match status" value="1"/>
</dbReference>
<dbReference type="GeneTree" id="ENSGT00940000157878"/>
<dbReference type="CDD" id="cd13354">
    <property type="entry name" value="PH-GRAM2_TCB1D9_TCB1D9B"/>
    <property type="match status" value="1"/>
</dbReference>
<dbReference type="PROSITE" id="PS50086">
    <property type="entry name" value="TBC_RABGAP"/>
    <property type="match status" value="1"/>
</dbReference>
<dbReference type="Gene3D" id="1.10.472.80">
    <property type="entry name" value="Ypt/Rab-GAP domain of gyp1p, domain 3"/>
    <property type="match status" value="1"/>
</dbReference>
<dbReference type="InterPro" id="IPR036014">
    <property type="entry name" value="TCB1D9/TCB1D9B_PH-GRAM1"/>
</dbReference>
<dbReference type="FunFam" id="2.30.29.30:FF:000041">
    <property type="entry name" value="TBC1 domain family member 9 isoform X1"/>
    <property type="match status" value="1"/>
</dbReference>
<gene>
    <name evidence="8" type="primary">TBC1D9</name>
</gene>
<dbReference type="Gene3D" id="1.10.238.10">
    <property type="entry name" value="EF-hand"/>
    <property type="match status" value="1"/>
</dbReference>
<dbReference type="InterPro" id="IPR000195">
    <property type="entry name" value="Rab-GAP-TBC_dom"/>
</dbReference>
<evidence type="ECO:0000256" key="4">
    <source>
        <dbReference type="ARBA" id="ARBA00072016"/>
    </source>
</evidence>
<feature type="compositionally biased region" description="Low complexity" evidence="5">
    <location>
        <begin position="425"/>
        <end position="441"/>
    </location>
</feature>
<dbReference type="Pfam" id="PF02893">
    <property type="entry name" value="GRAM"/>
    <property type="match status" value="2"/>
</dbReference>
<dbReference type="SUPFAM" id="SSF47923">
    <property type="entry name" value="Ypt/Rab-GAP domain of gyp1p"/>
    <property type="match status" value="2"/>
</dbReference>
<dbReference type="SMART" id="SM00164">
    <property type="entry name" value="TBC"/>
    <property type="match status" value="1"/>
</dbReference>
<dbReference type="InterPro" id="IPR011992">
    <property type="entry name" value="EF-hand-dom_pair"/>
</dbReference>
<comment type="function">
    <text evidence="3">May act as a GTPase-activating protein for Rab family protein(s).</text>
</comment>
<dbReference type="Pfam" id="PF00566">
    <property type="entry name" value="RabGAP-TBC"/>
    <property type="match status" value="1"/>
</dbReference>
<reference evidence="8" key="2">
    <citation type="submission" date="2025-08" db="UniProtKB">
        <authorList>
            <consortium name="Ensembl"/>
        </authorList>
    </citation>
    <scope>IDENTIFICATION</scope>
</reference>
<dbReference type="FunFam" id="1.10.10.750:FF:000008">
    <property type="entry name" value="TBC1 domain family member 9"/>
    <property type="match status" value="1"/>
</dbReference>
<feature type="region of interest" description="Disordered" evidence="5">
    <location>
        <begin position="415"/>
        <end position="456"/>
    </location>
</feature>
<feature type="region of interest" description="Disordered" evidence="5">
    <location>
        <begin position="1097"/>
        <end position="1147"/>
    </location>
</feature>
<evidence type="ECO:0000256" key="5">
    <source>
        <dbReference type="SAM" id="MobiDB-lite"/>
    </source>
</evidence>
<feature type="domain" description="Rab-GAP TBC" evidence="6">
    <location>
        <begin position="516"/>
        <end position="703"/>
    </location>
</feature>
<dbReference type="SMART" id="SM00568">
    <property type="entry name" value="GRAM"/>
    <property type="match status" value="2"/>
</dbReference>
<name>A0A4X2KM66_VOMUR</name>
<dbReference type="PANTHER" id="PTHR47666:SF3">
    <property type="entry name" value="TBC1 DOMAIN FAMILY MEMBER 9"/>
    <property type="match status" value="1"/>
</dbReference>
<evidence type="ECO:0000256" key="1">
    <source>
        <dbReference type="ARBA" id="ARBA00022468"/>
    </source>
</evidence>
<dbReference type="InterPro" id="IPR011993">
    <property type="entry name" value="PH-like_dom_sf"/>
</dbReference>
<dbReference type="Ensembl" id="ENSVURT00010014646.1">
    <property type="protein sequence ID" value="ENSVURP00010012868.1"/>
    <property type="gene ID" value="ENSVURG00010009910.1"/>
</dbReference>
<dbReference type="InterPro" id="IPR002048">
    <property type="entry name" value="EF_hand_dom"/>
</dbReference>
<dbReference type="InterPro" id="IPR004182">
    <property type="entry name" value="GRAM"/>
</dbReference>
<accession>A0A4X2KM66</accession>
<dbReference type="Gene3D" id="1.10.10.750">
    <property type="entry name" value="Ypt/Rab-GAP domain of gyp1p, domain 1"/>
    <property type="match status" value="1"/>
</dbReference>
<dbReference type="FunFam" id="1.10.8.270:FF:000002">
    <property type="entry name" value="TBC1 domain family member 9B"/>
    <property type="match status" value="1"/>
</dbReference>
<keyword evidence="9" id="KW-1185">Reference proteome</keyword>